<dbReference type="RefSeq" id="WP_378552735.1">
    <property type="nucleotide sequence ID" value="NZ_JBHSBA010000014.1"/>
</dbReference>
<reference evidence="2" key="1">
    <citation type="journal article" date="2019" name="Int. J. Syst. Evol. Microbiol.">
        <title>The Global Catalogue of Microorganisms (GCM) 10K type strain sequencing project: providing services to taxonomists for standard genome sequencing and annotation.</title>
        <authorList>
            <consortium name="The Broad Institute Genomics Platform"/>
            <consortium name="The Broad Institute Genome Sequencing Center for Infectious Disease"/>
            <person name="Wu L."/>
            <person name="Ma J."/>
        </authorList>
    </citation>
    <scope>NUCLEOTIDE SEQUENCE [LARGE SCALE GENOMIC DNA]</scope>
    <source>
        <strain evidence="2">CGMCC 4.7204</strain>
    </source>
</reference>
<evidence type="ECO:0008006" key="3">
    <source>
        <dbReference type="Google" id="ProtNLM"/>
    </source>
</evidence>
<keyword evidence="2" id="KW-1185">Reference proteome</keyword>
<sequence>MSTPMSTPLPVLLDELVALITEDAGLRASIDPRNINAPAVWVSARQIDHDILAGGTVTVDLWLIAPDTGIPNALGVLSEMLAAVLSVVDPDAPTSLAESVRLPDAPAPLPAFRVTVNLENC</sequence>
<organism evidence="1 2">
    <name type="scientific">Nocardia rhizosphaerae</name>
    <dbReference type="NCBI Taxonomy" id="1691571"/>
    <lineage>
        <taxon>Bacteria</taxon>
        <taxon>Bacillati</taxon>
        <taxon>Actinomycetota</taxon>
        <taxon>Actinomycetes</taxon>
        <taxon>Mycobacteriales</taxon>
        <taxon>Nocardiaceae</taxon>
        <taxon>Nocardia</taxon>
    </lineage>
</organism>
<evidence type="ECO:0000313" key="2">
    <source>
        <dbReference type="Proteomes" id="UP001595767"/>
    </source>
</evidence>
<gene>
    <name evidence="1" type="ORF">ACFOW8_20875</name>
</gene>
<protein>
    <recommendedName>
        <fullName evidence="3">DUF3168 domain-containing protein</fullName>
    </recommendedName>
</protein>
<comment type="caution">
    <text evidence="1">The sequence shown here is derived from an EMBL/GenBank/DDBJ whole genome shotgun (WGS) entry which is preliminary data.</text>
</comment>
<dbReference type="Proteomes" id="UP001595767">
    <property type="component" value="Unassembled WGS sequence"/>
</dbReference>
<name>A0ABV8L989_9NOCA</name>
<dbReference type="EMBL" id="JBHSBA010000014">
    <property type="protein sequence ID" value="MFC4127387.1"/>
    <property type="molecule type" value="Genomic_DNA"/>
</dbReference>
<proteinExistence type="predicted"/>
<evidence type="ECO:0000313" key="1">
    <source>
        <dbReference type="EMBL" id="MFC4127387.1"/>
    </source>
</evidence>
<accession>A0ABV8L989</accession>